<dbReference type="EMBL" id="BMTL01000013">
    <property type="protein sequence ID" value="GGR92921.1"/>
    <property type="molecule type" value="Genomic_DNA"/>
</dbReference>
<keyword evidence="3" id="KW-1185">Reference proteome</keyword>
<evidence type="ECO:0000313" key="2">
    <source>
        <dbReference type="EMBL" id="GGR92921.1"/>
    </source>
</evidence>
<protein>
    <submittedName>
        <fullName evidence="2">Uncharacterized protein</fullName>
    </submittedName>
</protein>
<name>A0A918L3W6_9ACTN</name>
<comment type="caution">
    <text evidence="2">The sequence shown here is derived from an EMBL/GenBank/DDBJ whole genome shotgun (WGS) entry which is preliminary data.</text>
</comment>
<sequence length="76" mass="8365">MARTWPLRSTQETCRDLTRTGYGISPVSQVAETSRVQGQDLHGTDAGERLRQALGPQAGHRTIPREPMGRAHPMKG</sequence>
<reference evidence="2" key="2">
    <citation type="submission" date="2020-09" db="EMBL/GenBank/DDBJ databases">
        <authorList>
            <person name="Sun Q."/>
            <person name="Ohkuma M."/>
        </authorList>
    </citation>
    <scope>NUCLEOTIDE SEQUENCE</scope>
    <source>
        <strain evidence="2">JCM 4386</strain>
    </source>
</reference>
<gene>
    <name evidence="2" type="ORF">GCM10010269_34940</name>
</gene>
<reference evidence="2" key="1">
    <citation type="journal article" date="2014" name="Int. J. Syst. Evol. Microbiol.">
        <title>Complete genome sequence of Corynebacterium casei LMG S-19264T (=DSM 44701T), isolated from a smear-ripened cheese.</title>
        <authorList>
            <consortium name="US DOE Joint Genome Institute (JGI-PGF)"/>
            <person name="Walter F."/>
            <person name="Albersmeier A."/>
            <person name="Kalinowski J."/>
            <person name="Ruckert C."/>
        </authorList>
    </citation>
    <scope>NUCLEOTIDE SEQUENCE</scope>
    <source>
        <strain evidence="2">JCM 4386</strain>
    </source>
</reference>
<dbReference type="Proteomes" id="UP000606194">
    <property type="component" value="Unassembled WGS sequence"/>
</dbReference>
<organism evidence="2 3">
    <name type="scientific">Streptomyces humidus</name>
    <dbReference type="NCBI Taxonomy" id="52259"/>
    <lineage>
        <taxon>Bacteria</taxon>
        <taxon>Bacillati</taxon>
        <taxon>Actinomycetota</taxon>
        <taxon>Actinomycetes</taxon>
        <taxon>Kitasatosporales</taxon>
        <taxon>Streptomycetaceae</taxon>
        <taxon>Streptomyces</taxon>
    </lineage>
</organism>
<accession>A0A918L3W6</accession>
<proteinExistence type="predicted"/>
<feature type="region of interest" description="Disordered" evidence="1">
    <location>
        <begin position="56"/>
        <end position="76"/>
    </location>
</feature>
<evidence type="ECO:0000256" key="1">
    <source>
        <dbReference type="SAM" id="MobiDB-lite"/>
    </source>
</evidence>
<dbReference type="AlphaFoldDB" id="A0A918L3W6"/>
<evidence type="ECO:0000313" key="3">
    <source>
        <dbReference type="Proteomes" id="UP000606194"/>
    </source>
</evidence>
<dbReference type="RefSeq" id="WP_190150298.1">
    <property type="nucleotide sequence ID" value="NZ_BMTL01000013.1"/>
</dbReference>